<evidence type="ECO:0000313" key="8">
    <source>
        <dbReference type="EMBL" id="SJZ85176.1"/>
    </source>
</evidence>
<sequence length="125" mass="14097">MVEQSPMKTSIELTGMKFYAYHGVLSQEQKVGNWFSVDLALSVDFTSATYSDRLEDTINYAHVHELVEKEMNTPSQLIEHVAGRILQSLEKSYPTIQAIRIKVTKIAPPFKGQLDGVSVVIEKRV</sequence>
<dbReference type="GO" id="GO:0046656">
    <property type="term" value="P:folic acid biosynthetic process"/>
    <property type="evidence" value="ECO:0007669"/>
    <property type="project" value="UniProtKB-UniRule"/>
</dbReference>
<evidence type="ECO:0000313" key="9">
    <source>
        <dbReference type="Proteomes" id="UP000190121"/>
    </source>
</evidence>
<dbReference type="EC" id="4.1.2.25" evidence="6"/>
<accession>A0A1T4P1M1</accession>
<dbReference type="UniPathway" id="UPA00077">
    <property type="reaction ID" value="UER00154"/>
</dbReference>
<dbReference type="PANTHER" id="PTHR42844:SF1">
    <property type="entry name" value="DIHYDRONEOPTERIN ALDOLASE 1-RELATED"/>
    <property type="match status" value="1"/>
</dbReference>
<comment type="pathway">
    <text evidence="2 6">Cofactor biosynthesis; tetrahydrofolate biosynthesis; 2-amino-4-hydroxy-6-hydroxymethyl-7,8-dihydropteridine diphosphate from 7,8-dihydroneopterin triphosphate: step 3/4.</text>
</comment>
<dbReference type="SMART" id="SM00905">
    <property type="entry name" value="FolB"/>
    <property type="match status" value="1"/>
</dbReference>
<dbReference type="Pfam" id="PF02152">
    <property type="entry name" value="FolB"/>
    <property type="match status" value="1"/>
</dbReference>
<dbReference type="InterPro" id="IPR006156">
    <property type="entry name" value="Dihydroneopterin_aldolase"/>
</dbReference>
<dbReference type="STRING" id="29524.SAMN02745171_01301"/>
<dbReference type="NCBIfam" id="TIGR00525">
    <property type="entry name" value="folB"/>
    <property type="match status" value="1"/>
</dbReference>
<comment type="catalytic activity">
    <reaction evidence="1 6">
        <text>7,8-dihydroneopterin = 6-hydroxymethyl-7,8-dihydropterin + glycolaldehyde</text>
        <dbReference type="Rhea" id="RHEA:10540"/>
        <dbReference type="ChEBI" id="CHEBI:17001"/>
        <dbReference type="ChEBI" id="CHEBI:17071"/>
        <dbReference type="ChEBI" id="CHEBI:44841"/>
        <dbReference type="EC" id="4.1.2.25"/>
    </reaction>
</comment>
<dbReference type="SUPFAM" id="SSF55620">
    <property type="entry name" value="Tetrahydrobiopterin biosynthesis enzymes-like"/>
    <property type="match status" value="1"/>
</dbReference>
<gene>
    <name evidence="8" type="ORF">SAMN02745171_01301</name>
</gene>
<dbReference type="AlphaFoldDB" id="A0A1T4P1M1"/>
<evidence type="ECO:0000256" key="3">
    <source>
        <dbReference type="ARBA" id="ARBA00005708"/>
    </source>
</evidence>
<evidence type="ECO:0000256" key="5">
    <source>
        <dbReference type="ARBA" id="ARBA00023239"/>
    </source>
</evidence>
<feature type="domain" description="Dihydroneopterin aldolase/epimerase" evidence="7">
    <location>
        <begin position="11"/>
        <end position="123"/>
    </location>
</feature>
<dbReference type="InterPro" id="IPR006157">
    <property type="entry name" value="FolB_dom"/>
</dbReference>
<evidence type="ECO:0000256" key="1">
    <source>
        <dbReference type="ARBA" id="ARBA00001353"/>
    </source>
</evidence>
<dbReference type="GO" id="GO:0004150">
    <property type="term" value="F:dihydroneopterin aldolase activity"/>
    <property type="evidence" value="ECO:0007669"/>
    <property type="project" value="UniProtKB-UniRule"/>
</dbReference>
<dbReference type="Proteomes" id="UP000190121">
    <property type="component" value="Unassembled WGS sequence"/>
</dbReference>
<dbReference type="Gene3D" id="3.30.1130.10">
    <property type="match status" value="1"/>
</dbReference>
<keyword evidence="5 6" id="KW-0456">Lyase</keyword>
<evidence type="ECO:0000256" key="4">
    <source>
        <dbReference type="ARBA" id="ARBA00022909"/>
    </source>
</evidence>
<evidence type="ECO:0000256" key="2">
    <source>
        <dbReference type="ARBA" id="ARBA00005013"/>
    </source>
</evidence>
<organism evidence="8 9">
    <name type="scientific">Porphyromonas circumdentaria</name>
    <dbReference type="NCBI Taxonomy" id="29524"/>
    <lineage>
        <taxon>Bacteria</taxon>
        <taxon>Pseudomonadati</taxon>
        <taxon>Bacteroidota</taxon>
        <taxon>Bacteroidia</taxon>
        <taxon>Bacteroidales</taxon>
        <taxon>Porphyromonadaceae</taxon>
        <taxon>Porphyromonas</taxon>
    </lineage>
</organism>
<evidence type="ECO:0000256" key="6">
    <source>
        <dbReference type="RuleBase" id="RU362079"/>
    </source>
</evidence>
<dbReference type="EMBL" id="FUXE01000013">
    <property type="protein sequence ID" value="SJZ85176.1"/>
    <property type="molecule type" value="Genomic_DNA"/>
</dbReference>
<evidence type="ECO:0000259" key="7">
    <source>
        <dbReference type="SMART" id="SM00905"/>
    </source>
</evidence>
<comment type="function">
    <text evidence="6">Catalyzes the conversion of 7,8-dihydroneopterin to 6-hydroxymethyl-7,8-dihydropterin.</text>
</comment>
<keyword evidence="9" id="KW-1185">Reference proteome</keyword>
<dbReference type="GO" id="GO:0046654">
    <property type="term" value="P:tetrahydrofolate biosynthetic process"/>
    <property type="evidence" value="ECO:0007669"/>
    <property type="project" value="UniProtKB-UniRule"/>
</dbReference>
<dbReference type="InterPro" id="IPR043133">
    <property type="entry name" value="GTP-CH-I_C/QueF"/>
</dbReference>
<protein>
    <recommendedName>
        <fullName evidence="6">7,8-dihydroneopterin aldolase</fullName>
        <ecNumber evidence="6">4.1.2.25</ecNumber>
    </recommendedName>
</protein>
<dbReference type="NCBIfam" id="TIGR00526">
    <property type="entry name" value="folB_dom"/>
    <property type="match status" value="1"/>
</dbReference>
<dbReference type="PANTHER" id="PTHR42844">
    <property type="entry name" value="DIHYDRONEOPTERIN ALDOLASE 1-RELATED"/>
    <property type="match status" value="1"/>
</dbReference>
<reference evidence="9" key="1">
    <citation type="submission" date="2017-02" db="EMBL/GenBank/DDBJ databases">
        <authorList>
            <person name="Varghese N."/>
            <person name="Submissions S."/>
        </authorList>
    </citation>
    <scope>NUCLEOTIDE SEQUENCE [LARGE SCALE GENOMIC DNA]</scope>
    <source>
        <strain evidence="9">ATCC 51356</strain>
    </source>
</reference>
<name>A0A1T4P1M1_9PORP</name>
<comment type="similarity">
    <text evidence="3 6">Belongs to the DHNA family.</text>
</comment>
<keyword evidence="4 6" id="KW-0289">Folate biosynthesis</keyword>
<proteinExistence type="inferred from homology"/>
<dbReference type="GO" id="GO:0005737">
    <property type="term" value="C:cytoplasm"/>
    <property type="evidence" value="ECO:0007669"/>
    <property type="project" value="TreeGrafter"/>
</dbReference>
<dbReference type="CDD" id="cd00534">
    <property type="entry name" value="DHNA_DHNTPE"/>
    <property type="match status" value="1"/>
</dbReference>